<organism evidence="3 4">
    <name type="scientific">Diaporthe australafricana</name>
    <dbReference type="NCBI Taxonomy" id="127596"/>
    <lineage>
        <taxon>Eukaryota</taxon>
        <taxon>Fungi</taxon>
        <taxon>Dikarya</taxon>
        <taxon>Ascomycota</taxon>
        <taxon>Pezizomycotina</taxon>
        <taxon>Sordariomycetes</taxon>
        <taxon>Sordariomycetidae</taxon>
        <taxon>Diaporthales</taxon>
        <taxon>Diaporthaceae</taxon>
        <taxon>Diaporthe</taxon>
    </lineage>
</organism>
<sequence length="334" mass="36368">MSSDQDSAARGHGRGRGRGRGQSAWRGARGGRGGRGRGRGFFYGGQRSEAKQALATIASQTQTALPYILKDLPNLKADQSELLSLDTDLPQLKKEDCPKHTKTAVKVINEDTFDAAISMMASDDPNTTTNPPSRPSVLNLASDTSPGGGWLNGSMAQEEALCYRSSLSLSLHKAYYPWDALQGVYTRDVVIIRSSTENGHELVAPDAPANELPVVSVLNVAAMRRPKLSDGQVLSSGAKRKAFAEKEDRDLTKKKMMLVLRMAAARGHDRLVLGALGCGAFRNPVEEVAECWKEVLEQDEFKGGWWKEVCFAVLDPKKEGNFEVFEQTLGGMEV</sequence>
<keyword evidence="4" id="KW-1185">Reference proteome</keyword>
<accession>A0ABR3X8V9</accession>
<dbReference type="Proteomes" id="UP001583177">
    <property type="component" value="Unassembled WGS sequence"/>
</dbReference>
<dbReference type="InterPro" id="IPR043472">
    <property type="entry name" value="Macro_dom-like"/>
</dbReference>
<dbReference type="InterPro" id="IPR019261">
    <property type="entry name" value="PARG_cat_microbial"/>
</dbReference>
<proteinExistence type="predicted"/>
<name>A0ABR3X8V9_9PEZI</name>
<evidence type="ECO:0000313" key="4">
    <source>
        <dbReference type="Proteomes" id="UP001583177"/>
    </source>
</evidence>
<evidence type="ECO:0000256" key="1">
    <source>
        <dbReference type="SAM" id="MobiDB-lite"/>
    </source>
</evidence>
<dbReference type="Pfam" id="PF10021">
    <property type="entry name" value="PARG_cat_microb"/>
    <property type="match status" value="1"/>
</dbReference>
<feature type="region of interest" description="Disordered" evidence="1">
    <location>
        <begin position="1"/>
        <end position="43"/>
    </location>
</feature>
<gene>
    <name evidence="3" type="ORF">Daus18300_004454</name>
</gene>
<reference evidence="3 4" key="1">
    <citation type="journal article" date="2024" name="IMA Fungus">
        <title>IMA Genome - F19 : A genome assembly and annotation guide to empower mycologists, including annotated draft genome sequences of Ceratocystis pirilliformis, Diaporthe australafricana, Fusarium ophioides, Paecilomyces lecythidis, and Sporothrix stenoceras.</title>
        <authorList>
            <person name="Aylward J."/>
            <person name="Wilson A.M."/>
            <person name="Visagie C.M."/>
            <person name="Spraker J."/>
            <person name="Barnes I."/>
            <person name="Buitendag C."/>
            <person name="Ceriani C."/>
            <person name="Del Mar Angel L."/>
            <person name="du Plessis D."/>
            <person name="Fuchs T."/>
            <person name="Gasser K."/>
            <person name="Kramer D."/>
            <person name="Li W."/>
            <person name="Munsamy K."/>
            <person name="Piso A."/>
            <person name="Price J.L."/>
            <person name="Sonnekus B."/>
            <person name="Thomas C."/>
            <person name="van der Nest A."/>
            <person name="van Dijk A."/>
            <person name="van Heerden A."/>
            <person name="van Vuuren N."/>
            <person name="Yilmaz N."/>
            <person name="Duong T.A."/>
            <person name="van der Merwe N.A."/>
            <person name="Wingfield M.J."/>
            <person name="Wingfield B.D."/>
        </authorList>
    </citation>
    <scope>NUCLEOTIDE SEQUENCE [LARGE SCALE GENOMIC DNA]</scope>
    <source>
        <strain evidence="3 4">CMW 18300</strain>
    </source>
</reference>
<dbReference type="PANTHER" id="PTHR35596:SF1">
    <property type="entry name" value="MICROBIAL-TYPE PARG CATALYTIC DOMAIN-CONTAINING PROTEIN"/>
    <property type="match status" value="1"/>
</dbReference>
<dbReference type="NCBIfam" id="TIGR02452">
    <property type="entry name" value="TIGR02452 family protein"/>
    <property type="match status" value="1"/>
</dbReference>
<dbReference type="EMBL" id="JAWRVE010000030">
    <property type="protein sequence ID" value="KAL1872085.1"/>
    <property type="molecule type" value="Genomic_DNA"/>
</dbReference>
<protein>
    <recommendedName>
        <fullName evidence="2">Microbial-type PARG catalytic domain-containing protein</fullName>
    </recommendedName>
</protein>
<dbReference type="Gene3D" id="3.40.220.10">
    <property type="entry name" value="Leucine Aminopeptidase, subunit E, domain 1"/>
    <property type="match status" value="1"/>
</dbReference>
<comment type="caution">
    <text evidence="3">The sequence shown here is derived from an EMBL/GenBank/DDBJ whole genome shotgun (WGS) entry which is preliminary data.</text>
</comment>
<evidence type="ECO:0000313" key="3">
    <source>
        <dbReference type="EMBL" id="KAL1872085.1"/>
    </source>
</evidence>
<feature type="domain" description="Microbial-type PARG catalytic" evidence="2">
    <location>
        <begin position="91"/>
        <end position="177"/>
    </location>
</feature>
<dbReference type="PANTHER" id="PTHR35596">
    <property type="entry name" value="DUF2263 DOMAIN-CONTAINING PROTEIN"/>
    <property type="match status" value="1"/>
</dbReference>
<dbReference type="InterPro" id="IPR012664">
    <property type="entry name" value="CHP02452"/>
</dbReference>
<dbReference type="SUPFAM" id="SSF52949">
    <property type="entry name" value="Macro domain-like"/>
    <property type="match status" value="1"/>
</dbReference>
<evidence type="ECO:0000259" key="2">
    <source>
        <dbReference type="Pfam" id="PF10021"/>
    </source>
</evidence>